<sequence>AGRREEDKIVVERVNVAKKHQRRTQKSPGGVIEKPVAIFASKVLLVCPRCGKPTRVAAKKVEKKSRRSCRKCGEVIDKL</sequence>
<dbReference type="Proteomes" id="UP000808761">
    <property type="component" value="Unassembled WGS sequence"/>
</dbReference>
<accession>A0A9D6UJQ0</accession>
<evidence type="ECO:0000256" key="4">
    <source>
        <dbReference type="ARBA" id="ARBA00035206"/>
    </source>
</evidence>
<dbReference type="SUPFAM" id="SSF50104">
    <property type="entry name" value="Translation proteins SH3-like domain"/>
    <property type="match status" value="1"/>
</dbReference>
<reference evidence="7" key="1">
    <citation type="submission" date="2020-07" db="EMBL/GenBank/DDBJ databases">
        <title>Huge and variable diversity of episymbiotic CPR bacteria and DPANN archaea in groundwater ecosystems.</title>
        <authorList>
            <person name="He C.Y."/>
            <person name="Keren R."/>
            <person name="Whittaker M."/>
            <person name="Farag I.F."/>
            <person name="Doudna J."/>
            <person name="Cate J.H.D."/>
            <person name="Banfield J.F."/>
        </authorList>
    </citation>
    <scope>NUCLEOTIDE SEQUENCE</scope>
    <source>
        <strain evidence="7">NC_groundwater_1860_Pr3_B-0.1um_51_7</strain>
    </source>
</reference>
<evidence type="ECO:0000259" key="6">
    <source>
        <dbReference type="Pfam" id="PF17136"/>
    </source>
</evidence>
<feature type="non-terminal residue" evidence="7">
    <location>
        <position position="1"/>
    </location>
</feature>
<dbReference type="AlphaFoldDB" id="A0A9D6UJQ0"/>
<proteinExistence type="inferred from homology"/>
<evidence type="ECO:0000313" key="7">
    <source>
        <dbReference type="EMBL" id="MBI5078624.1"/>
    </source>
</evidence>
<comment type="similarity">
    <text evidence="1">Belongs to the universal ribosomal protein uL24 family.</text>
</comment>
<dbReference type="GO" id="GO:0005840">
    <property type="term" value="C:ribosome"/>
    <property type="evidence" value="ECO:0007669"/>
    <property type="project" value="UniProtKB-KW"/>
</dbReference>
<dbReference type="InterPro" id="IPR014722">
    <property type="entry name" value="Rib_uL2_dom2"/>
</dbReference>
<dbReference type="GO" id="GO:0003735">
    <property type="term" value="F:structural constituent of ribosome"/>
    <property type="evidence" value="ECO:0007669"/>
    <property type="project" value="InterPro"/>
</dbReference>
<evidence type="ECO:0000256" key="5">
    <source>
        <dbReference type="ARBA" id="ARBA00035478"/>
    </source>
</evidence>
<comment type="caution">
    <text evidence="7">The sequence shown here is derived from an EMBL/GenBank/DDBJ whole genome shotgun (WGS) entry which is preliminary data.</text>
</comment>
<dbReference type="InterPro" id="IPR008991">
    <property type="entry name" value="Translation_prot_SH3-like_sf"/>
</dbReference>
<dbReference type="InterPro" id="IPR057264">
    <property type="entry name" value="Ribosomal_uL24_C"/>
</dbReference>
<dbReference type="NCBIfam" id="TIGR01079">
    <property type="entry name" value="rplX_bact"/>
    <property type="match status" value="1"/>
</dbReference>
<gene>
    <name evidence="7" type="primary">rplX</name>
    <name evidence="7" type="ORF">HZB08_01190</name>
</gene>
<dbReference type="InterPro" id="IPR041988">
    <property type="entry name" value="Ribosomal_uL24_KOW"/>
</dbReference>
<evidence type="ECO:0000256" key="3">
    <source>
        <dbReference type="ARBA" id="ARBA00023274"/>
    </source>
</evidence>
<evidence type="ECO:0000256" key="1">
    <source>
        <dbReference type="ARBA" id="ARBA00010618"/>
    </source>
</evidence>
<dbReference type="GO" id="GO:0006412">
    <property type="term" value="P:translation"/>
    <property type="evidence" value="ECO:0007669"/>
    <property type="project" value="InterPro"/>
</dbReference>
<dbReference type="Gene3D" id="2.30.30.30">
    <property type="match status" value="1"/>
</dbReference>
<dbReference type="InterPro" id="IPR003256">
    <property type="entry name" value="Ribosomal_uL24"/>
</dbReference>
<evidence type="ECO:0000256" key="2">
    <source>
        <dbReference type="ARBA" id="ARBA00022980"/>
    </source>
</evidence>
<dbReference type="EMBL" id="JACRKR010000061">
    <property type="protein sequence ID" value="MBI5078624.1"/>
    <property type="molecule type" value="Genomic_DNA"/>
</dbReference>
<name>A0A9D6UJQ0_UNCSA</name>
<keyword evidence="2 7" id="KW-0689">Ribosomal protein</keyword>
<dbReference type="GO" id="GO:1990904">
    <property type="term" value="C:ribonucleoprotein complex"/>
    <property type="evidence" value="ECO:0007669"/>
    <property type="project" value="UniProtKB-KW"/>
</dbReference>
<dbReference type="PANTHER" id="PTHR12903">
    <property type="entry name" value="MITOCHONDRIAL RIBOSOMAL PROTEIN L24"/>
    <property type="match status" value="1"/>
</dbReference>
<dbReference type="CDD" id="cd06089">
    <property type="entry name" value="KOW_RPL26"/>
    <property type="match status" value="1"/>
</dbReference>
<protein>
    <recommendedName>
        <fullName evidence="4">Large ribosomal subunit protein uL24</fullName>
    </recommendedName>
    <alternativeName>
        <fullName evidence="5">50S ribosomal protein L24</fullName>
    </alternativeName>
</protein>
<dbReference type="Pfam" id="PF17136">
    <property type="entry name" value="ribosomal_L24"/>
    <property type="match status" value="1"/>
</dbReference>
<keyword evidence="3" id="KW-0687">Ribonucleoprotein</keyword>
<organism evidence="7 8">
    <name type="scientific">Candidatus Saganbacteria bacterium</name>
    <dbReference type="NCBI Taxonomy" id="2575572"/>
    <lineage>
        <taxon>Bacteria</taxon>
        <taxon>Bacillati</taxon>
        <taxon>Saganbacteria</taxon>
    </lineage>
</organism>
<evidence type="ECO:0000313" key="8">
    <source>
        <dbReference type="Proteomes" id="UP000808761"/>
    </source>
</evidence>
<dbReference type="GO" id="GO:0003723">
    <property type="term" value="F:RNA binding"/>
    <property type="evidence" value="ECO:0007669"/>
    <property type="project" value="InterPro"/>
</dbReference>
<feature type="domain" description="Large ribosomal subunit protein uL24 C-terminal" evidence="6">
    <location>
        <begin position="14"/>
        <end position="76"/>
    </location>
</feature>